<evidence type="ECO:0000256" key="3">
    <source>
        <dbReference type="ARBA" id="ARBA00022833"/>
    </source>
</evidence>
<keyword evidence="3" id="KW-0862">Zinc</keyword>
<comment type="subunit">
    <text evidence="4">Interacts with DREB2A.</text>
</comment>
<keyword evidence="1" id="KW-0479">Metal-binding</keyword>
<proteinExistence type="predicted"/>
<feature type="compositionally biased region" description="Basic and acidic residues" evidence="6">
    <location>
        <begin position="179"/>
        <end position="200"/>
    </location>
</feature>
<dbReference type="GO" id="GO:0051865">
    <property type="term" value="P:protein autoubiquitination"/>
    <property type="evidence" value="ECO:0007669"/>
    <property type="project" value="EnsemblPlants"/>
</dbReference>
<dbReference type="Gene3D" id="3.30.40.10">
    <property type="entry name" value="Zinc/RING finger domain, C3HC4 (zinc finger)"/>
    <property type="match status" value="1"/>
</dbReference>
<dbReference type="FunFam" id="3.30.40.10:FF:000033">
    <property type="entry name" value="Polycomb group RING finger protein 3"/>
    <property type="match status" value="1"/>
</dbReference>
<dbReference type="GO" id="GO:0009414">
    <property type="term" value="P:response to water deprivation"/>
    <property type="evidence" value="ECO:0007669"/>
    <property type="project" value="EnsemblPlants"/>
</dbReference>
<dbReference type="EMBL" id="GL348713">
    <property type="protein sequence ID" value="EFH68617.1"/>
    <property type="molecule type" value="Genomic_DNA"/>
</dbReference>
<protein>
    <submittedName>
        <fullName evidence="8">Zinc finger family protein</fullName>
    </submittedName>
</protein>
<evidence type="ECO:0000256" key="6">
    <source>
        <dbReference type="SAM" id="MobiDB-lite"/>
    </source>
</evidence>
<dbReference type="eggNOG" id="KOG2660">
    <property type="taxonomic scope" value="Eukaryota"/>
</dbReference>
<feature type="domain" description="RING-type" evidence="7">
    <location>
        <begin position="17"/>
        <end position="58"/>
    </location>
</feature>
<dbReference type="Gramene" id="scaffold_100673.1">
    <property type="protein sequence ID" value="scaffold_100673.1"/>
    <property type="gene ID" value="scaffold_100673.1"/>
</dbReference>
<dbReference type="InterPro" id="IPR001841">
    <property type="entry name" value="Znf_RING"/>
</dbReference>
<dbReference type="HOGENOM" id="CLU_039235_1_0_1"/>
<dbReference type="InterPro" id="IPR013083">
    <property type="entry name" value="Znf_RING/FYVE/PHD"/>
</dbReference>
<dbReference type="CDD" id="cd17087">
    <property type="entry name" value="RAWUL_DRIP_like"/>
    <property type="match status" value="1"/>
</dbReference>
<feature type="compositionally biased region" description="Basic residues" evidence="6">
    <location>
        <begin position="245"/>
        <end position="254"/>
    </location>
</feature>
<evidence type="ECO:0000256" key="1">
    <source>
        <dbReference type="ARBA" id="ARBA00022723"/>
    </source>
</evidence>
<evidence type="ECO:0000313" key="8">
    <source>
        <dbReference type="EMBL" id="EFH68617.1"/>
    </source>
</evidence>
<dbReference type="GO" id="GO:0004842">
    <property type="term" value="F:ubiquitin-protein transferase activity"/>
    <property type="evidence" value="ECO:0007669"/>
    <property type="project" value="EnsemblPlants"/>
</dbReference>
<evidence type="ECO:0000256" key="4">
    <source>
        <dbReference type="ARBA" id="ARBA00064110"/>
    </source>
</evidence>
<evidence type="ECO:0000256" key="5">
    <source>
        <dbReference type="PROSITE-ProRule" id="PRU00175"/>
    </source>
</evidence>
<dbReference type="STRING" id="81972.D7KG64"/>
<evidence type="ECO:0000256" key="2">
    <source>
        <dbReference type="ARBA" id="ARBA00022771"/>
    </source>
</evidence>
<organism evidence="9">
    <name type="scientific">Arabidopsis lyrata subsp. lyrata</name>
    <name type="common">Lyre-leaved rock-cress</name>
    <dbReference type="NCBI Taxonomy" id="81972"/>
    <lineage>
        <taxon>Eukaryota</taxon>
        <taxon>Viridiplantae</taxon>
        <taxon>Streptophyta</taxon>
        <taxon>Embryophyta</taxon>
        <taxon>Tracheophyta</taxon>
        <taxon>Spermatophyta</taxon>
        <taxon>Magnoliopsida</taxon>
        <taxon>eudicotyledons</taxon>
        <taxon>Gunneridae</taxon>
        <taxon>Pentapetalae</taxon>
        <taxon>rosids</taxon>
        <taxon>malvids</taxon>
        <taxon>Brassicales</taxon>
        <taxon>Brassicaceae</taxon>
        <taxon>Camelineae</taxon>
        <taxon>Arabidopsis</taxon>
    </lineage>
</organism>
<reference evidence="9" key="1">
    <citation type="journal article" date="2011" name="Nat. Genet.">
        <title>The Arabidopsis lyrata genome sequence and the basis of rapid genome size change.</title>
        <authorList>
            <person name="Hu T.T."/>
            <person name="Pattyn P."/>
            <person name="Bakker E.G."/>
            <person name="Cao J."/>
            <person name="Cheng J.-F."/>
            <person name="Clark R.M."/>
            <person name="Fahlgren N."/>
            <person name="Fawcett J.A."/>
            <person name="Grimwood J."/>
            <person name="Gundlach H."/>
            <person name="Haberer G."/>
            <person name="Hollister J.D."/>
            <person name="Ossowski S."/>
            <person name="Ottilar R.P."/>
            <person name="Salamov A.A."/>
            <person name="Schneeberger K."/>
            <person name="Spannagl M."/>
            <person name="Wang X."/>
            <person name="Yang L."/>
            <person name="Nasrallah M.E."/>
            <person name="Bergelson J."/>
            <person name="Carrington J.C."/>
            <person name="Gaut B.S."/>
            <person name="Schmutz J."/>
            <person name="Mayer K.F.X."/>
            <person name="Van de Peer Y."/>
            <person name="Grigoriev I.V."/>
            <person name="Nordborg M."/>
            <person name="Weigel D."/>
            <person name="Guo Y.-L."/>
        </authorList>
    </citation>
    <scope>NUCLEOTIDE SEQUENCE [LARGE SCALE GENOMIC DNA]</scope>
    <source>
        <strain evidence="9">cv. MN47</strain>
    </source>
</reference>
<name>D7KG64_ARALL</name>
<dbReference type="InterPro" id="IPR017907">
    <property type="entry name" value="Znf_RING_CS"/>
</dbReference>
<dbReference type="SUPFAM" id="SSF57850">
    <property type="entry name" value="RING/U-box"/>
    <property type="match status" value="1"/>
</dbReference>
<feature type="compositionally biased region" description="Polar residues" evidence="6">
    <location>
        <begin position="159"/>
        <end position="170"/>
    </location>
</feature>
<dbReference type="InterPro" id="IPR044768">
    <property type="entry name" value="DRIP-like_RAWUL"/>
</dbReference>
<dbReference type="SMART" id="SM00184">
    <property type="entry name" value="RING"/>
    <property type="match status" value="1"/>
</dbReference>
<accession>D7KG64</accession>
<dbReference type="PANTHER" id="PTHR46293">
    <property type="entry name" value="E3 UBIQUITIN PROTEIN LIGASE DRIP1"/>
    <property type="match status" value="1"/>
</dbReference>
<dbReference type="GO" id="GO:0005634">
    <property type="term" value="C:nucleus"/>
    <property type="evidence" value="ECO:0007669"/>
    <property type="project" value="EnsemblPlants"/>
</dbReference>
<dbReference type="PROSITE" id="PS00518">
    <property type="entry name" value="ZF_RING_1"/>
    <property type="match status" value="1"/>
</dbReference>
<dbReference type="Pfam" id="PF13923">
    <property type="entry name" value="zf-C3HC4_2"/>
    <property type="match status" value="1"/>
</dbReference>
<feature type="compositionally biased region" description="Polar residues" evidence="6">
    <location>
        <begin position="263"/>
        <end position="273"/>
    </location>
</feature>
<dbReference type="AlphaFoldDB" id="D7KG64"/>
<dbReference type="GO" id="GO:0008270">
    <property type="term" value="F:zinc ion binding"/>
    <property type="evidence" value="ECO:0007669"/>
    <property type="project" value="UniProtKB-KW"/>
</dbReference>
<dbReference type="CDD" id="cd16525">
    <property type="entry name" value="RING-HC_PCGF"/>
    <property type="match status" value="1"/>
</dbReference>
<feature type="region of interest" description="Disordered" evidence="6">
    <location>
        <begin position="115"/>
        <end position="200"/>
    </location>
</feature>
<evidence type="ECO:0000313" key="9">
    <source>
        <dbReference type="Proteomes" id="UP000008694"/>
    </source>
</evidence>
<dbReference type="InterPro" id="IPR044807">
    <property type="entry name" value="DRIP1-like"/>
</dbReference>
<keyword evidence="9" id="KW-1185">Reference proteome</keyword>
<dbReference type="KEGG" id="aly:9328420"/>
<sequence>MVMIKVKKETMRACFSCPLCDNILRDATTISECLHTFCRKCIYEKITEDEIETCPVCNIDLGGTPLEKLRPDHNLQDLRAKIFPLKRRKVKAPGIASVLAKRKERSISSLVVSTPRLSAQAGTTGRRTKAATRKELRNGSLAERRVKKEESSGDELLEGTSSPDTLNKFTQNKRHLKKSCKESFSNKENKDGDEPWDSKLDWKPLNFLVEVANRTKPLKSSASQGSGSKSEHANASHNQFQGSKTKTKDKKRKCKREDEKSNGDPTTSETTTPKRMRTAQRKRSATTLGDSRNLPQPDESSAKQERRNGPVWFSLVASSDQEGGTSLPQVPANFLRIRDGNIPVSFIQKYLMRKLDLESETEIEVRCMGEAVIPTLTLHKVVDLWLQKSSKHQRFAASIGSSAKDFMMVLDYARKLPESATSKRTIKTLVVAEEDSVETG</sequence>
<gene>
    <name evidence="8" type="ORF">ARALYDRAFT_887879</name>
</gene>
<evidence type="ECO:0000259" key="7">
    <source>
        <dbReference type="PROSITE" id="PS50089"/>
    </source>
</evidence>
<keyword evidence="2 5" id="KW-0863">Zinc-finger</keyword>
<dbReference type="PROSITE" id="PS50089">
    <property type="entry name" value="ZF_RING_2"/>
    <property type="match status" value="1"/>
</dbReference>
<feature type="compositionally biased region" description="Basic and acidic residues" evidence="6">
    <location>
        <begin position="132"/>
        <end position="151"/>
    </location>
</feature>
<dbReference type="Proteomes" id="UP000008694">
    <property type="component" value="Unassembled WGS sequence"/>
</dbReference>
<feature type="compositionally biased region" description="Polar residues" evidence="6">
    <location>
        <begin position="285"/>
        <end position="294"/>
    </location>
</feature>
<feature type="region of interest" description="Disordered" evidence="6">
    <location>
        <begin position="216"/>
        <end position="307"/>
    </location>
</feature>
<feature type="compositionally biased region" description="Low complexity" evidence="6">
    <location>
        <begin position="219"/>
        <end position="228"/>
    </location>
</feature>
<feature type="compositionally biased region" description="Basic residues" evidence="6">
    <location>
        <begin position="274"/>
        <end position="284"/>
    </location>
</feature>
<dbReference type="PANTHER" id="PTHR46293:SF16">
    <property type="entry name" value="E3 UBIQUITIN PROTEIN LIGASE DRIP1"/>
    <property type="match status" value="1"/>
</dbReference>
<dbReference type="OrthoDB" id="1305878at2759"/>